<sequence>MFRFRLSRLLSLKMSQEEQLKIQLSALRTEMRRIEDSLRKCEEQLKGLQLKTLTLSSRGISGLELSQLLTYKDSIQAELSLLMEKLTQLRQQEDILRNQYLEARKERKILQNLRERRFRTYVFEQDRAHRLYLDELAVRKFAVSKQD</sequence>
<evidence type="ECO:0000256" key="2">
    <source>
        <dbReference type="ARBA" id="ARBA00010004"/>
    </source>
</evidence>
<evidence type="ECO:0000256" key="5">
    <source>
        <dbReference type="ARBA" id="ARBA00022475"/>
    </source>
</evidence>
<dbReference type="InterPro" id="IPR053716">
    <property type="entry name" value="Flag_assembly_chemotaxis_eff"/>
</dbReference>
<evidence type="ECO:0000256" key="4">
    <source>
        <dbReference type="ARBA" id="ARBA00022448"/>
    </source>
</evidence>
<evidence type="ECO:0000256" key="8">
    <source>
        <dbReference type="ARBA" id="ARBA00022927"/>
    </source>
</evidence>
<evidence type="ECO:0000256" key="10">
    <source>
        <dbReference type="ARBA" id="ARBA00023225"/>
    </source>
</evidence>
<feature type="coiled-coil region" evidence="11">
    <location>
        <begin position="17"/>
        <end position="116"/>
    </location>
</feature>
<keyword evidence="8" id="KW-0653">Protein transport</keyword>
<dbReference type="GO" id="GO:0015031">
    <property type="term" value="P:protein transport"/>
    <property type="evidence" value="ECO:0007669"/>
    <property type="project" value="UniProtKB-KW"/>
</dbReference>
<dbReference type="Pfam" id="PF02050">
    <property type="entry name" value="FliJ"/>
    <property type="match status" value="1"/>
</dbReference>
<protein>
    <recommendedName>
        <fullName evidence="3">Flagellar FliJ protein</fullName>
    </recommendedName>
</protein>
<reference evidence="12 13" key="1">
    <citation type="submission" date="2014-01" db="EMBL/GenBank/DDBJ databases">
        <title>Genome sequencing of Thermotog hypogea.</title>
        <authorList>
            <person name="Zhang X."/>
            <person name="Alvare G."/>
            <person name="Fristensky B."/>
            <person name="Chen L."/>
            <person name="Suen T."/>
            <person name="Chen Q."/>
            <person name="Ma K."/>
        </authorList>
    </citation>
    <scope>NUCLEOTIDE SEQUENCE [LARGE SCALE GENOMIC DNA]</scope>
    <source>
        <strain evidence="12 13">DSM 11164</strain>
    </source>
</reference>
<evidence type="ECO:0000256" key="1">
    <source>
        <dbReference type="ARBA" id="ARBA00004413"/>
    </source>
</evidence>
<organism evidence="12 13">
    <name type="scientific">Pseudothermotoga hypogea DSM 11164 = NBRC 106472</name>
    <dbReference type="NCBI Taxonomy" id="1123384"/>
    <lineage>
        <taxon>Bacteria</taxon>
        <taxon>Thermotogati</taxon>
        <taxon>Thermotogota</taxon>
        <taxon>Thermotogae</taxon>
        <taxon>Thermotogales</taxon>
        <taxon>Thermotogaceae</taxon>
        <taxon>Pseudothermotoga</taxon>
    </lineage>
</organism>
<keyword evidence="11" id="KW-0175">Coiled coil</keyword>
<proteinExistence type="inferred from homology"/>
<dbReference type="Proteomes" id="UP000077469">
    <property type="component" value="Chromosome"/>
</dbReference>
<dbReference type="PATRIC" id="fig|1123384.7.peg.1698"/>
<dbReference type="RefSeq" id="WP_031505108.1">
    <property type="nucleotide sequence ID" value="NC_022795.1"/>
</dbReference>
<keyword evidence="9" id="KW-0472">Membrane</keyword>
<dbReference type="AlphaFoldDB" id="A0A0X1KUF3"/>
<dbReference type="NCBIfam" id="TIGR02473">
    <property type="entry name" value="flagell_FliJ"/>
    <property type="match status" value="1"/>
</dbReference>
<keyword evidence="6" id="KW-0145">Chemotaxis</keyword>
<evidence type="ECO:0000256" key="6">
    <source>
        <dbReference type="ARBA" id="ARBA00022500"/>
    </source>
</evidence>
<dbReference type="KEGG" id="phy:AJ81_08475"/>
<evidence type="ECO:0000256" key="9">
    <source>
        <dbReference type="ARBA" id="ARBA00023136"/>
    </source>
</evidence>
<gene>
    <name evidence="12" type="ORF">AJ81_08475</name>
</gene>
<dbReference type="GO" id="GO:0044781">
    <property type="term" value="P:bacterial-type flagellum organization"/>
    <property type="evidence" value="ECO:0007669"/>
    <property type="project" value="UniProtKB-KW"/>
</dbReference>
<dbReference type="GO" id="GO:0005886">
    <property type="term" value="C:plasma membrane"/>
    <property type="evidence" value="ECO:0007669"/>
    <property type="project" value="UniProtKB-SubCell"/>
</dbReference>
<dbReference type="STRING" id="1123384.AJ81_08475"/>
<dbReference type="EMBL" id="CP007141">
    <property type="protein sequence ID" value="AJC74863.1"/>
    <property type="molecule type" value="Genomic_DNA"/>
</dbReference>
<dbReference type="GO" id="GO:0009288">
    <property type="term" value="C:bacterial-type flagellum"/>
    <property type="evidence" value="ECO:0007669"/>
    <property type="project" value="InterPro"/>
</dbReference>
<dbReference type="OrthoDB" id="47654at2"/>
<keyword evidence="13" id="KW-1185">Reference proteome</keyword>
<keyword evidence="10" id="KW-1006">Bacterial flagellum protein export</keyword>
<evidence type="ECO:0000256" key="3">
    <source>
        <dbReference type="ARBA" id="ARBA00020392"/>
    </source>
</evidence>
<dbReference type="GO" id="GO:0006935">
    <property type="term" value="P:chemotaxis"/>
    <property type="evidence" value="ECO:0007669"/>
    <property type="project" value="UniProtKB-KW"/>
</dbReference>
<accession>A0A0X1KUF3</accession>
<comment type="similarity">
    <text evidence="2">Belongs to the FliJ family.</text>
</comment>
<dbReference type="GO" id="GO:0071973">
    <property type="term" value="P:bacterial-type flagellum-dependent cell motility"/>
    <property type="evidence" value="ECO:0007669"/>
    <property type="project" value="InterPro"/>
</dbReference>
<evidence type="ECO:0000256" key="7">
    <source>
        <dbReference type="ARBA" id="ARBA00022795"/>
    </source>
</evidence>
<name>A0A0X1KUF3_9THEM</name>
<evidence type="ECO:0000313" key="12">
    <source>
        <dbReference type="EMBL" id="AJC74863.1"/>
    </source>
</evidence>
<keyword evidence="4" id="KW-0813">Transport</keyword>
<comment type="subcellular location">
    <subcellularLocation>
        <location evidence="1">Cell membrane</location>
        <topology evidence="1">Peripheral membrane protein</topology>
        <orientation evidence="1">Cytoplasmic side</orientation>
    </subcellularLocation>
</comment>
<evidence type="ECO:0000313" key="13">
    <source>
        <dbReference type="Proteomes" id="UP000077469"/>
    </source>
</evidence>
<dbReference type="PaxDb" id="1123384-AJ81_08475"/>
<dbReference type="InterPro" id="IPR012823">
    <property type="entry name" value="Flagell_FliJ"/>
</dbReference>
<evidence type="ECO:0000256" key="11">
    <source>
        <dbReference type="SAM" id="Coils"/>
    </source>
</evidence>
<keyword evidence="7" id="KW-1005">Bacterial flagellum biogenesis</keyword>
<keyword evidence="5" id="KW-1003">Cell membrane</keyword>
<dbReference type="Gene3D" id="1.10.287.1700">
    <property type="match status" value="1"/>
</dbReference>